<dbReference type="PANTHER" id="PTHR24379:SF121">
    <property type="entry name" value="C2H2-TYPE DOMAIN-CONTAINING PROTEIN"/>
    <property type="match status" value="1"/>
</dbReference>
<dbReference type="OrthoDB" id="3437960at2759"/>
<evidence type="ECO:0000256" key="6">
    <source>
        <dbReference type="SAM" id="Coils"/>
    </source>
</evidence>
<dbReference type="GeneID" id="22914190"/>
<protein>
    <recommendedName>
        <fullName evidence="8">C2H2-type domain-containing protein</fullName>
    </recommendedName>
</protein>
<keyword evidence="2" id="KW-0677">Repeat</keyword>
<dbReference type="AlphaFoldDB" id="A0A023B375"/>
<evidence type="ECO:0000256" key="3">
    <source>
        <dbReference type="ARBA" id="ARBA00022771"/>
    </source>
</evidence>
<keyword evidence="10" id="KW-1185">Reference proteome</keyword>
<evidence type="ECO:0000256" key="1">
    <source>
        <dbReference type="ARBA" id="ARBA00022723"/>
    </source>
</evidence>
<evidence type="ECO:0000256" key="4">
    <source>
        <dbReference type="ARBA" id="ARBA00022833"/>
    </source>
</evidence>
<dbReference type="PROSITE" id="PS50157">
    <property type="entry name" value="ZINC_FINGER_C2H2_2"/>
    <property type="match status" value="1"/>
</dbReference>
<keyword evidence="6" id="KW-0175">Coiled coil</keyword>
<keyword evidence="4" id="KW-0862">Zinc</keyword>
<evidence type="ECO:0000256" key="7">
    <source>
        <dbReference type="SAM" id="MobiDB-lite"/>
    </source>
</evidence>
<reference evidence="9" key="1">
    <citation type="submission" date="2013-12" db="EMBL/GenBank/DDBJ databases">
        <authorList>
            <person name="Omoto C.K."/>
            <person name="Sibley D."/>
            <person name="Venepally P."/>
            <person name="Hadjithomas M."/>
            <person name="Karamycheva S."/>
            <person name="Brunk B."/>
            <person name="Roos D."/>
            <person name="Caler E."/>
            <person name="Lorenzi H."/>
        </authorList>
    </citation>
    <scope>NUCLEOTIDE SEQUENCE</scope>
</reference>
<accession>A0A023B375</accession>
<dbReference type="Proteomes" id="UP000019763">
    <property type="component" value="Unassembled WGS sequence"/>
</dbReference>
<dbReference type="InterPro" id="IPR013087">
    <property type="entry name" value="Znf_C2H2_type"/>
</dbReference>
<sequence length="541" mass="61049">MGILLDSKLSMNQEVEARIEKAKKAAKDYTETVKNIPPSMINVAVKIRGACAIILPHLVYLWREIPFTPAQRSTLTDVATQLLAKVFSNTSGVTATSIQRHVSELTKGLTPRYKEIAALDYLMPKPLVRDITKNTEEQQEETKGTDILYARSDQRIETLPDKGPARQKTRIPKLQIPNGDVETNFFSPREEPHYEETREVFTTALETSPPTPGFGQDKHHPNAETMTLRLNTIRDVETTQLTCPYCGVTKTTKQATRAHYTTAHPGMYRPPPDDPCYCAACRRVMTKTYFRDHRCRKPPKNEFDSIECPGCQNHYQNPELSTHMIHCIRLEGTLTPSKPNTGAFEFAKKLRDLLKPTTTKKAASPTQITAPDQTIAQARQGLRPHTPRKMEQSNKGLKQLPTEANNNPATTIKELVKKMRTDTEEAIRTEQSTCRQCNKELKSNQALRRHEALYHPGTARPKGLPARCIGCNTTFKTATTYVKHKCSGTMEQELAAKHCPECKEAELCNPDYSVHLLRHEIIHDEALDDATLAQDQKIFDP</sequence>
<organism evidence="9 10">
    <name type="scientific">Gregarina niphandrodes</name>
    <name type="common">Septate eugregarine</name>
    <dbReference type="NCBI Taxonomy" id="110365"/>
    <lineage>
        <taxon>Eukaryota</taxon>
        <taxon>Sar</taxon>
        <taxon>Alveolata</taxon>
        <taxon>Apicomplexa</taxon>
        <taxon>Conoidasida</taxon>
        <taxon>Gregarinasina</taxon>
        <taxon>Eugregarinorida</taxon>
        <taxon>Gregarinidae</taxon>
        <taxon>Gregarina</taxon>
    </lineage>
</organism>
<feature type="domain" description="C2H2-type" evidence="8">
    <location>
        <begin position="432"/>
        <end position="460"/>
    </location>
</feature>
<proteinExistence type="predicted"/>
<dbReference type="RefSeq" id="XP_011131769.1">
    <property type="nucleotide sequence ID" value="XM_011133467.1"/>
</dbReference>
<keyword evidence="3 5" id="KW-0863">Zinc-finger</keyword>
<evidence type="ECO:0000313" key="9">
    <source>
        <dbReference type="EMBL" id="EZG55121.1"/>
    </source>
</evidence>
<dbReference type="GO" id="GO:0008270">
    <property type="term" value="F:zinc ion binding"/>
    <property type="evidence" value="ECO:0007669"/>
    <property type="project" value="UniProtKB-KW"/>
</dbReference>
<evidence type="ECO:0000259" key="8">
    <source>
        <dbReference type="PROSITE" id="PS50157"/>
    </source>
</evidence>
<dbReference type="EMBL" id="AFNH02000873">
    <property type="protein sequence ID" value="EZG55121.1"/>
    <property type="molecule type" value="Genomic_DNA"/>
</dbReference>
<keyword evidence="1" id="KW-0479">Metal-binding</keyword>
<feature type="region of interest" description="Disordered" evidence="7">
    <location>
        <begin position="381"/>
        <end position="405"/>
    </location>
</feature>
<gene>
    <name evidence="9" type="ORF">GNI_117630</name>
</gene>
<dbReference type="PROSITE" id="PS00028">
    <property type="entry name" value="ZINC_FINGER_C2H2_1"/>
    <property type="match status" value="1"/>
</dbReference>
<feature type="coiled-coil region" evidence="6">
    <location>
        <begin position="5"/>
        <end position="32"/>
    </location>
</feature>
<dbReference type="SMART" id="SM00355">
    <property type="entry name" value="ZnF_C2H2"/>
    <property type="match status" value="4"/>
</dbReference>
<evidence type="ECO:0000313" key="10">
    <source>
        <dbReference type="Proteomes" id="UP000019763"/>
    </source>
</evidence>
<evidence type="ECO:0000256" key="5">
    <source>
        <dbReference type="PROSITE-ProRule" id="PRU00042"/>
    </source>
</evidence>
<dbReference type="PANTHER" id="PTHR24379">
    <property type="entry name" value="KRAB AND ZINC FINGER DOMAIN-CONTAINING"/>
    <property type="match status" value="1"/>
</dbReference>
<name>A0A023B375_GRENI</name>
<dbReference type="VEuPathDB" id="CryptoDB:GNI_117630"/>
<comment type="caution">
    <text evidence="9">The sequence shown here is derived from an EMBL/GenBank/DDBJ whole genome shotgun (WGS) entry which is preliminary data.</text>
</comment>
<evidence type="ECO:0000256" key="2">
    <source>
        <dbReference type="ARBA" id="ARBA00022737"/>
    </source>
</evidence>